<organism evidence="2 3">
    <name type="scientific">Trametes coccinea (strain BRFM310)</name>
    <name type="common">Pycnoporus coccineus</name>
    <dbReference type="NCBI Taxonomy" id="1353009"/>
    <lineage>
        <taxon>Eukaryota</taxon>
        <taxon>Fungi</taxon>
        <taxon>Dikarya</taxon>
        <taxon>Basidiomycota</taxon>
        <taxon>Agaricomycotina</taxon>
        <taxon>Agaricomycetes</taxon>
        <taxon>Polyporales</taxon>
        <taxon>Polyporaceae</taxon>
        <taxon>Trametes</taxon>
    </lineage>
</organism>
<evidence type="ECO:0000313" key="3">
    <source>
        <dbReference type="Proteomes" id="UP000193067"/>
    </source>
</evidence>
<feature type="compositionally biased region" description="Low complexity" evidence="1">
    <location>
        <begin position="103"/>
        <end position="113"/>
    </location>
</feature>
<feature type="compositionally biased region" description="Polar residues" evidence="1">
    <location>
        <begin position="41"/>
        <end position="55"/>
    </location>
</feature>
<evidence type="ECO:0000256" key="1">
    <source>
        <dbReference type="SAM" id="MobiDB-lite"/>
    </source>
</evidence>
<feature type="region of interest" description="Disordered" evidence="1">
    <location>
        <begin position="13"/>
        <end position="63"/>
    </location>
</feature>
<accession>A0A1Y2IYM2</accession>
<name>A0A1Y2IYM2_TRAC3</name>
<reference evidence="2 3" key="1">
    <citation type="journal article" date="2015" name="Biotechnol. Biofuels">
        <title>Enhanced degradation of softwood versus hardwood by the white-rot fungus Pycnoporus coccineus.</title>
        <authorList>
            <person name="Couturier M."/>
            <person name="Navarro D."/>
            <person name="Chevret D."/>
            <person name="Henrissat B."/>
            <person name="Piumi F."/>
            <person name="Ruiz-Duenas F.J."/>
            <person name="Martinez A.T."/>
            <person name="Grigoriev I.V."/>
            <person name="Riley R."/>
            <person name="Lipzen A."/>
            <person name="Berrin J.G."/>
            <person name="Master E.R."/>
            <person name="Rosso M.N."/>
        </authorList>
    </citation>
    <scope>NUCLEOTIDE SEQUENCE [LARGE SCALE GENOMIC DNA]</scope>
    <source>
        <strain evidence="2 3">BRFM310</strain>
    </source>
</reference>
<sequence length="181" mass="19505">MLLLVLVLRKCRKRPANHGRPNTSDPSEAHAPQPGEPSLPEATSETATLNSTARTSGKRLSAARMSARPIVHIAFPASTTTLMDAPLSPLEPNRRPPSPLSPSPHLSDSSESEFPATPGGDTSRVHDDVPVPAEVHRETDAGSLPYPLREEQIFALAAGLPPAYDDLPPRRLAPNRLQDER</sequence>
<gene>
    <name evidence="2" type="ORF">PYCCODRAFT_1432032</name>
</gene>
<dbReference type="Proteomes" id="UP000193067">
    <property type="component" value="Unassembled WGS sequence"/>
</dbReference>
<proteinExistence type="predicted"/>
<dbReference type="OrthoDB" id="10578164at2759"/>
<dbReference type="EMBL" id="KZ084091">
    <property type="protein sequence ID" value="OSD06216.1"/>
    <property type="molecule type" value="Genomic_DNA"/>
</dbReference>
<feature type="region of interest" description="Disordered" evidence="1">
    <location>
        <begin position="161"/>
        <end position="181"/>
    </location>
</feature>
<feature type="compositionally biased region" description="Basic and acidic residues" evidence="1">
    <location>
        <begin position="123"/>
        <end position="140"/>
    </location>
</feature>
<evidence type="ECO:0000313" key="2">
    <source>
        <dbReference type="EMBL" id="OSD06216.1"/>
    </source>
</evidence>
<protein>
    <submittedName>
        <fullName evidence="2">Uncharacterized protein</fullName>
    </submittedName>
</protein>
<feature type="region of interest" description="Disordered" evidence="1">
    <location>
        <begin position="76"/>
        <end position="145"/>
    </location>
</feature>
<dbReference type="AlphaFoldDB" id="A0A1Y2IYM2"/>
<keyword evidence="3" id="KW-1185">Reference proteome</keyword>